<dbReference type="PROSITE" id="PS51755">
    <property type="entry name" value="OMPR_PHOB"/>
    <property type="match status" value="1"/>
</dbReference>
<feature type="domain" description="Response regulatory" evidence="4">
    <location>
        <begin position="14"/>
        <end position="128"/>
    </location>
</feature>
<accession>A0ABP4XG61</accession>
<evidence type="ECO:0000256" key="2">
    <source>
        <dbReference type="PROSITE-ProRule" id="PRU00169"/>
    </source>
</evidence>
<dbReference type="InterPro" id="IPR001789">
    <property type="entry name" value="Sig_transdc_resp-reg_receiver"/>
</dbReference>
<sequence length="240" mass="26662">MPGITPASVLPGTRILVVEDEPAILDMLAMSLAFVGYDVARAASGTQALAEARKAPADLALLDVMLPDMEGFTLLRRLRQTHPDMAAVFVTARDALEDRLMGLTLGGDDYVTKPFSLEEVVARVGVVLRRSRPNKVAQESNRLEYADVVLDEDMHEVRRGGEVVNLSPTEFALLRFMMRNAERVLSRTQILEHVWQYDFGGSQGVVESYVSYLRRKIDVVDPPLIHTIRGVGYILRKPAT</sequence>
<dbReference type="PANTHER" id="PTHR48111:SF28">
    <property type="entry name" value="TRANSCRIPTIONAL REGULATORY PROTEIN TCRX-RELATED"/>
    <property type="match status" value="1"/>
</dbReference>
<dbReference type="InterPro" id="IPR011006">
    <property type="entry name" value="CheY-like_superfamily"/>
</dbReference>
<gene>
    <name evidence="6" type="ORF">GCM10009811_04020</name>
</gene>
<dbReference type="EMBL" id="BAAAPO010000006">
    <property type="protein sequence ID" value="GAA1781794.1"/>
    <property type="molecule type" value="Genomic_DNA"/>
</dbReference>
<dbReference type="Proteomes" id="UP001499938">
    <property type="component" value="Unassembled WGS sequence"/>
</dbReference>
<dbReference type="InterPro" id="IPR039420">
    <property type="entry name" value="WalR-like"/>
</dbReference>
<evidence type="ECO:0000256" key="3">
    <source>
        <dbReference type="PROSITE-ProRule" id="PRU01091"/>
    </source>
</evidence>
<comment type="caution">
    <text evidence="6">The sequence shown here is derived from an EMBL/GenBank/DDBJ whole genome shotgun (WGS) entry which is preliminary data.</text>
</comment>
<dbReference type="PROSITE" id="PS50110">
    <property type="entry name" value="RESPONSE_REGULATORY"/>
    <property type="match status" value="1"/>
</dbReference>
<dbReference type="SUPFAM" id="SSF52172">
    <property type="entry name" value="CheY-like"/>
    <property type="match status" value="1"/>
</dbReference>
<dbReference type="Pfam" id="PF00486">
    <property type="entry name" value="Trans_reg_C"/>
    <property type="match status" value="1"/>
</dbReference>
<dbReference type="SMART" id="SM00862">
    <property type="entry name" value="Trans_reg_C"/>
    <property type="match status" value="1"/>
</dbReference>
<dbReference type="Gene3D" id="3.40.50.2300">
    <property type="match status" value="1"/>
</dbReference>
<feature type="domain" description="OmpR/PhoB-type" evidence="5">
    <location>
        <begin position="140"/>
        <end position="237"/>
    </location>
</feature>
<dbReference type="Pfam" id="PF00072">
    <property type="entry name" value="Response_reg"/>
    <property type="match status" value="1"/>
</dbReference>
<dbReference type="Gene3D" id="1.10.10.10">
    <property type="entry name" value="Winged helix-like DNA-binding domain superfamily/Winged helix DNA-binding domain"/>
    <property type="match status" value="1"/>
</dbReference>
<dbReference type="Gene3D" id="6.10.250.690">
    <property type="match status" value="1"/>
</dbReference>
<dbReference type="SMART" id="SM00448">
    <property type="entry name" value="REC"/>
    <property type="match status" value="1"/>
</dbReference>
<keyword evidence="7" id="KW-1185">Reference proteome</keyword>
<feature type="DNA-binding region" description="OmpR/PhoB-type" evidence="3">
    <location>
        <begin position="140"/>
        <end position="237"/>
    </location>
</feature>
<evidence type="ECO:0000313" key="6">
    <source>
        <dbReference type="EMBL" id="GAA1781794.1"/>
    </source>
</evidence>
<evidence type="ECO:0000313" key="7">
    <source>
        <dbReference type="Proteomes" id="UP001499938"/>
    </source>
</evidence>
<dbReference type="InterPro" id="IPR001867">
    <property type="entry name" value="OmpR/PhoB-type_DNA-bd"/>
</dbReference>
<dbReference type="CDD" id="cd00383">
    <property type="entry name" value="trans_reg_C"/>
    <property type="match status" value="1"/>
</dbReference>
<dbReference type="InterPro" id="IPR016032">
    <property type="entry name" value="Sig_transdc_resp-reg_C-effctor"/>
</dbReference>
<dbReference type="PANTHER" id="PTHR48111">
    <property type="entry name" value="REGULATOR OF RPOS"/>
    <property type="match status" value="1"/>
</dbReference>
<evidence type="ECO:0000259" key="4">
    <source>
        <dbReference type="PROSITE" id="PS50110"/>
    </source>
</evidence>
<organism evidence="6 7">
    <name type="scientific">Nostocoides veronense</name>
    <dbReference type="NCBI Taxonomy" id="330836"/>
    <lineage>
        <taxon>Bacteria</taxon>
        <taxon>Bacillati</taxon>
        <taxon>Actinomycetota</taxon>
        <taxon>Actinomycetes</taxon>
        <taxon>Micrococcales</taxon>
        <taxon>Intrasporangiaceae</taxon>
        <taxon>Nostocoides</taxon>
    </lineage>
</organism>
<feature type="modified residue" description="4-aspartylphosphate" evidence="2">
    <location>
        <position position="63"/>
    </location>
</feature>
<evidence type="ECO:0000256" key="1">
    <source>
        <dbReference type="ARBA" id="ARBA00023125"/>
    </source>
</evidence>
<keyword evidence="2" id="KW-0597">Phosphoprotein</keyword>
<evidence type="ECO:0000259" key="5">
    <source>
        <dbReference type="PROSITE" id="PS51755"/>
    </source>
</evidence>
<proteinExistence type="predicted"/>
<dbReference type="SUPFAM" id="SSF46894">
    <property type="entry name" value="C-terminal effector domain of the bipartite response regulators"/>
    <property type="match status" value="1"/>
</dbReference>
<dbReference type="RefSeq" id="WP_344080507.1">
    <property type="nucleotide sequence ID" value="NZ_BAAAPO010000006.1"/>
</dbReference>
<protein>
    <submittedName>
        <fullName evidence="6">Response regulator transcription factor</fullName>
    </submittedName>
</protein>
<reference evidence="7" key="1">
    <citation type="journal article" date="2019" name="Int. J. Syst. Evol. Microbiol.">
        <title>The Global Catalogue of Microorganisms (GCM) 10K type strain sequencing project: providing services to taxonomists for standard genome sequencing and annotation.</title>
        <authorList>
            <consortium name="The Broad Institute Genomics Platform"/>
            <consortium name="The Broad Institute Genome Sequencing Center for Infectious Disease"/>
            <person name="Wu L."/>
            <person name="Ma J."/>
        </authorList>
    </citation>
    <scope>NUCLEOTIDE SEQUENCE [LARGE SCALE GENOMIC DNA]</scope>
    <source>
        <strain evidence="7">JCM 15592</strain>
    </source>
</reference>
<keyword evidence="1 3" id="KW-0238">DNA-binding</keyword>
<name>A0ABP4XG61_9MICO</name>
<dbReference type="InterPro" id="IPR036388">
    <property type="entry name" value="WH-like_DNA-bd_sf"/>
</dbReference>